<dbReference type="AlphaFoldDB" id="A0A8E2RUU9"/>
<dbReference type="Pfam" id="PF08241">
    <property type="entry name" value="Methyltransf_11"/>
    <property type="match status" value="1"/>
</dbReference>
<evidence type="ECO:0000313" key="4">
    <source>
        <dbReference type="Proteomes" id="UP000237686"/>
    </source>
</evidence>
<dbReference type="RefSeq" id="WP_105768181.1">
    <property type="nucleotide sequence ID" value="NZ_CAJHDY010000017.1"/>
</dbReference>
<evidence type="ECO:0000256" key="1">
    <source>
        <dbReference type="SAM" id="Coils"/>
    </source>
</evidence>
<gene>
    <name evidence="3" type="ORF">C6P98_27525</name>
</gene>
<dbReference type="Gene3D" id="1.20.5.170">
    <property type="match status" value="1"/>
</dbReference>
<dbReference type="InterPro" id="IPR029063">
    <property type="entry name" value="SAM-dependent_MTases_sf"/>
</dbReference>
<protein>
    <submittedName>
        <fullName evidence="3">Methyltransferase type 11</fullName>
    </submittedName>
</protein>
<dbReference type="SUPFAM" id="SSF53335">
    <property type="entry name" value="S-adenosyl-L-methionine-dependent methyltransferases"/>
    <property type="match status" value="1"/>
</dbReference>
<dbReference type="PANTHER" id="PTHR43861">
    <property type="entry name" value="TRANS-ACONITATE 2-METHYLTRANSFERASE-RELATED"/>
    <property type="match status" value="1"/>
</dbReference>
<dbReference type="SUPFAM" id="SSF57997">
    <property type="entry name" value="Tropomyosin"/>
    <property type="match status" value="1"/>
</dbReference>
<proteinExistence type="predicted"/>
<dbReference type="Gene3D" id="3.40.50.150">
    <property type="entry name" value="Vaccinia Virus protein VP39"/>
    <property type="match status" value="1"/>
</dbReference>
<dbReference type="Proteomes" id="UP000237686">
    <property type="component" value="Unassembled WGS sequence"/>
</dbReference>
<accession>A0A8E2RUU9</accession>
<comment type="caution">
    <text evidence="3">The sequence shown here is derived from an EMBL/GenBank/DDBJ whole genome shotgun (WGS) entry which is preliminary data.</text>
</comment>
<dbReference type="GO" id="GO:0008757">
    <property type="term" value="F:S-adenosylmethionine-dependent methyltransferase activity"/>
    <property type="evidence" value="ECO:0007669"/>
    <property type="project" value="InterPro"/>
</dbReference>
<dbReference type="CDD" id="cd02440">
    <property type="entry name" value="AdoMet_MTases"/>
    <property type="match status" value="1"/>
</dbReference>
<feature type="coiled-coil region" evidence="1">
    <location>
        <begin position="265"/>
        <end position="353"/>
    </location>
</feature>
<keyword evidence="1" id="KW-0175">Coiled coil</keyword>
<dbReference type="GO" id="GO:0032259">
    <property type="term" value="P:methylation"/>
    <property type="evidence" value="ECO:0007669"/>
    <property type="project" value="UniProtKB-KW"/>
</dbReference>
<dbReference type="InterPro" id="IPR013216">
    <property type="entry name" value="Methyltransf_11"/>
</dbReference>
<evidence type="ECO:0000313" key="3">
    <source>
        <dbReference type="EMBL" id="PRF18727.1"/>
    </source>
</evidence>
<organism evidence="3 4">
    <name type="scientific">Burkholderia multivorans</name>
    <dbReference type="NCBI Taxonomy" id="87883"/>
    <lineage>
        <taxon>Bacteria</taxon>
        <taxon>Pseudomonadati</taxon>
        <taxon>Pseudomonadota</taxon>
        <taxon>Betaproteobacteria</taxon>
        <taxon>Burkholderiales</taxon>
        <taxon>Burkholderiaceae</taxon>
        <taxon>Burkholderia</taxon>
        <taxon>Burkholderia cepacia complex</taxon>
    </lineage>
</organism>
<sequence>MDSFYRAFEDRYRGSRKLIKNRLTNYSPFFQPLAALYPGGKAFDLGCGRGEWLELMGEAGFQPLGMDLDADMLEACRERGLPVEQGDAIERLSALESESHALISAFHVVEHVSFEQLCTIVSEALRVLKPGGLLILETPNPENISVATTNFYMDPSHQKPIPPLLLSFVAEHAGFGRVKIVRLQESPELRDASTPVQFLDVIRGASPDYAIVAQKSADAMPAAFDDAFDADYGLTIDALIHRYESGLSSGISQIGSRVQQMGIRLHAVEGQLRLAEGRLQIAEDRCRFAEEQRVLTEHVLRDMEARTQHAEELARRASTQAVDMRLEQAEERCRELEMQLGHVERMLRDAEARAQHEHSVAQQTYAHLQAVYHSTSWRVTAPLRWVSLVARGKALTPAKQALKPLVKRGMRYAYRQPVMRRIAVAIVDRVPGLKARLIPYVAAATASQPVVDVSIPTRIDNLDAHASRIHAALLAEFERLQQEKN</sequence>
<name>A0A8E2RUU9_9BURK</name>
<keyword evidence="3" id="KW-0489">Methyltransferase</keyword>
<keyword evidence="3" id="KW-0808">Transferase</keyword>
<evidence type="ECO:0000259" key="2">
    <source>
        <dbReference type="Pfam" id="PF08241"/>
    </source>
</evidence>
<reference evidence="3 4" key="1">
    <citation type="submission" date="2018-03" db="EMBL/GenBank/DDBJ databases">
        <authorList>
            <person name="Nguyen K."/>
            <person name="Fouts D."/>
            <person name="Sutton G."/>
        </authorList>
    </citation>
    <scope>NUCLEOTIDE SEQUENCE [LARGE SCALE GENOMIC DNA]</scope>
    <source>
        <strain evidence="3 4">AU17135</strain>
    </source>
</reference>
<dbReference type="EMBL" id="PVFZ01000068">
    <property type="protein sequence ID" value="PRF18727.1"/>
    <property type="molecule type" value="Genomic_DNA"/>
</dbReference>
<feature type="domain" description="Methyltransferase type 11" evidence="2">
    <location>
        <begin position="44"/>
        <end position="136"/>
    </location>
</feature>